<dbReference type="InterPro" id="IPR014347">
    <property type="entry name" value="Tautomerase/MIF_sf"/>
</dbReference>
<organism evidence="1">
    <name type="scientific">mine drainage metagenome</name>
    <dbReference type="NCBI Taxonomy" id="410659"/>
    <lineage>
        <taxon>unclassified sequences</taxon>
        <taxon>metagenomes</taxon>
        <taxon>ecological metagenomes</taxon>
    </lineage>
</organism>
<dbReference type="Pfam" id="PF14552">
    <property type="entry name" value="Tautomerase_2"/>
    <property type="match status" value="1"/>
</dbReference>
<evidence type="ECO:0000313" key="1">
    <source>
        <dbReference type="EMBL" id="OIQ92609.1"/>
    </source>
</evidence>
<sequence>MPCLRIETTQGWLEGRSAELFARVDAALCQVLKVPPHDSLIRLNEYPEEKLYRPVSASKCHTFIEVALFAGRTLETKRALHATLTQVIVDLGAAEDDVTIALYEVALDNWGIRGGRPASEFSFGFPITI</sequence>
<dbReference type="Gene3D" id="3.30.429.10">
    <property type="entry name" value="Macrophage Migration Inhibitory Factor"/>
    <property type="match status" value="1"/>
</dbReference>
<accession>A0A1J5R9Y3</accession>
<gene>
    <name evidence="1" type="ORF">GALL_254320</name>
</gene>
<comment type="caution">
    <text evidence="1">The sequence shown here is derived from an EMBL/GenBank/DDBJ whole genome shotgun (WGS) entry which is preliminary data.</text>
</comment>
<proteinExistence type="predicted"/>
<dbReference type="PANTHER" id="PTHR38460:SF1">
    <property type="entry name" value="TAUTOMERASE YOLI-RELATED"/>
    <property type="match status" value="1"/>
</dbReference>
<dbReference type="SUPFAM" id="SSF55331">
    <property type="entry name" value="Tautomerase/MIF"/>
    <property type="match status" value="1"/>
</dbReference>
<reference evidence="1" key="1">
    <citation type="submission" date="2016-10" db="EMBL/GenBank/DDBJ databases">
        <title>Sequence of Gallionella enrichment culture.</title>
        <authorList>
            <person name="Poehlein A."/>
            <person name="Muehling M."/>
            <person name="Daniel R."/>
        </authorList>
    </citation>
    <scope>NUCLEOTIDE SEQUENCE</scope>
</reference>
<protein>
    <submittedName>
        <fullName evidence="1">4-oxalocrotonate tautomerase</fullName>
    </submittedName>
</protein>
<dbReference type="AlphaFoldDB" id="A0A1J5R9Y3"/>
<dbReference type="EMBL" id="MLJW01000227">
    <property type="protein sequence ID" value="OIQ92609.1"/>
    <property type="molecule type" value="Genomic_DNA"/>
</dbReference>
<dbReference type="InterPro" id="IPR037479">
    <property type="entry name" value="Tauto_MSAD"/>
</dbReference>
<name>A0A1J5R9Y3_9ZZZZ</name>
<dbReference type="PANTHER" id="PTHR38460">
    <property type="entry name" value="TAUTOMERASE YOLI-RELATED"/>
    <property type="match status" value="1"/>
</dbReference>